<keyword evidence="1" id="KW-0472">Membrane</keyword>
<feature type="transmembrane region" description="Helical" evidence="1">
    <location>
        <begin position="81"/>
        <end position="102"/>
    </location>
</feature>
<reference evidence="2" key="1">
    <citation type="submission" date="2022-03" db="EMBL/GenBank/DDBJ databases">
        <title>Draft Genome Sequence of Firmicute Strain S0AB, a Heterotrophic Iron/Sulfur-Oxidizing Extreme Acidophile.</title>
        <authorList>
            <person name="Vergara E."/>
            <person name="Pakostova E."/>
            <person name="Johnson D.B."/>
            <person name="Holmes D.S."/>
        </authorList>
    </citation>
    <scope>NUCLEOTIDE SEQUENCE</scope>
    <source>
        <strain evidence="2">S0AB</strain>
    </source>
</reference>
<dbReference type="AlphaFoldDB" id="A0A9X1V9K8"/>
<feature type="transmembrane region" description="Helical" evidence="1">
    <location>
        <begin position="6"/>
        <end position="25"/>
    </location>
</feature>
<feature type="transmembrane region" description="Helical" evidence="1">
    <location>
        <begin position="114"/>
        <end position="131"/>
    </location>
</feature>
<name>A0A9X1V9K8_9BACL</name>
<keyword evidence="1" id="KW-0812">Transmembrane</keyword>
<gene>
    <name evidence="2" type="ORF">MM817_02026</name>
</gene>
<dbReference type="RefSeq" id="WP_241714381.1">
    <property type="nucleotide sequence ID" value="NZ_JALBUF010000006.1"/>
</dbReference>
<keyword evidence="3" id="KW-1185">Reference proteome</keyword>
<feature type="transmembrane region" description="Helical" evidence="1">
    <location>
        <begin position="48"/>
        <end position="69"/>
    </location>
</feature>
<accession>A0A9X1V9K8</accession>
<dbReference type="EMBL" id="JALBUF010000006">
    <property type="protein sequence ID" value="MCI0183735.1"/>
    <property type="molecule type" value="Genomic_DNA"/>
</dbReference>
<feature type="transmembrane region" description="Helical" evidence="1">
    <location>
        <begin position="137"/>
        <end position="158"/>
    </location>
</feature>
<protein>
    <submittedName>
        <fullName evidence="2">Uncharacterized protein</fullName>
    </submittedName>
</protein>
<evidence type="ECO:0000313" key="3">
    <source>
        <dbReference type="Proteomes" id="UP001139263"/>
    </source>
</evidence>
<evidence type="ECO:0000313" key="2">
    <source>
        <dbReference type="EMBL" id="MCI0183735.1"/>
    </source>
</evidence>
<sequence>MSSFPISQFWPLAIGFLSLSINYFVQGGTTLTKYPNWSKDKASFDRTIGLWGIFMGGFGQLITGTYLMVGLSWFPVYRNAAPLYMAALAFSVYGLHWIVLGYRRYIGAEYGPEGWMAIPVLGLGILGAFSFGGNGDIPAMILFIGLSLIYVSEIFWRLGNSKFFEKATGFFQLLTGIWLFYLTVGVTMNFANGMHFWV</sequence>
<keyword evidence="1" id="KW-1133">Transmembrane helix</keyword>
<proteinExistence type="predicted"/>
<evidence type="ECO:0000256" key="1">
    <source>
        <dbReference type="SAM" id="Phobius"/>
    </source>
</evidence>
<dbReference type="Proteomes" id="UP001139263">
    <property type="component" value="Unassembled WGS sequence"/>
</dbReference>
<comment type="caution">
    <text evidence="2">The sequence shown here is derived from an EMBL/GenBank/DDBJ whole genome shotgun (WGS) entry which is preliminary data.</text>
</comment>
<organism evidence="2 3">
    <name type="scientific">Sulfoacidibacillus ferrooxidans</name>
    <dbReference type="NCBI Taxonomy" id="2005001"/>
    <lineage>
        <taxon>Bacteria</taxon>
        <taxon>Bacillati</taxon>
        <taxon>Bacillota</taxon>
        <taxon>Bacilli</taxon>
        <taxon>Bacillales</taxon>
        <taxon>Alicyclobacillaceae</taxon>
        <taxon>Sulfoacidibacillus</taxon>
    </lineage>
</organism>
<feature type="transmembrane region" description="Helical" evidence="1">
    <location>
        <begin position="170"/>
        <end position="191"/>
    </location>
</feature>